<reference evidence="2 3" key="1">
    <citation type="journal article" date="2018" name="Evol. Lett.">
        <title>Horizontal gene cluster transfer increased hallucinogenic mushroom diversity.</title>
        <authorList>
            <person name="Reynolds H.T."/>
            <person name="Vijayakumar V."/>
            <person name="Gluck-Thaler E."/>
            <person name="Korotkin H.B."/>
            <person name="Matheny P.B."/>
            <person name="Slot J.C."/>
        </authorList>
    </citation>
    <scope>NUCLEOTIDE SEQUENCE [LARGE SCALE GENOMIC DNA]</scope>
    <source>
        <strain evidence="2 3">2629</strain>
    </source>
</reference>
<evidence type="ECO:0000313" key="3">
    <source>
        <dbReference type="Proteomes" id="UP000284842"/>
    </source>
</evidence>
<evidence type="ECO:0000313" key="2">
    <source>
        <dbReference type="EMBL" id="PPQ84060.1"/>
    </source>
</evidence>
<dbReference type="InParanoid" id="A0A409WZX5"/>
<sequence length="119" mass="13536">MPISSYQEAYFATKRKAISNTQNAFATRQEHKAVIDRLKAILQQPTTQSSAENITPGVEDELEGDPTLISADNEVDKNNYYAVDKIEALKALTDLQHILQPKREVKGHVIKMQLERWIQ</sequence>
<evidence type="ECO:0000256" key="1">
    <source>
        <dbReference type="SAM" id="MobiDB-lite"/>
    </source>
</evidence>
<name>A0A409WZX5_9AGAR</name>
<keyword evidence="3" id="KW-1185">Reference proteome</keyword>
<gene>
    <name evidence="2" type="ORF">CVT24_007905</name>
</gene>
<feature type="region of interest" description="Disordered" evidence="1">
    <location>
        <begin position="45"/>
        <end position="64"/>
    </location>
</feature>
<dbReference type="AlphaFoldDB" id="A0A409WZX5"/>
<comment type="caution">
    <text evidence="2">The sequence shown here is derived from an EMBL/GenBank/DDBJ whole genome shotgun (WGS) entry which is preliminary data.</text>
</comment>
<protein>
    <submittedName>
        <fullName evidence="2">Uncharacterized protein</fullName>
    </submittedName>
</protein>
<dbReference type="Proteomes" id="UP000284842">
    <property type="component" value="Unassembled WGS sequence"/>
</dbReference>
<dbReference type="EMBL" id="NHTK01004946">
    <property type="protein sequence ID" value="PPQ84060.1"/>
    <property type="molecule type" value="Genomic_DNA"/>
</dbReference>
<proteinExistence type="predicted"/>
<dbReference type="OrthoDB" id="10565730at2759"/>
<accession>A0A409WZX5</accession>
<organism evidence="2 3">
    <name type="scientific">Panaeolus cyanescens</name>
    <dbReference type="NCBI Taxonomy" id="181874"/>
    <lineage>
        <taxon>Eukaryota</taxon>
        <taxon>Fungi</taxon>
        <taxon>Dikarya</taxon>
        <taxon>Basidiomycota</taxon>
        <taxon>Agaricomycotina</taxon>
        <taxon>Agaricomycetes</taxon>
        <taxon>Agaricomycetidae</taxon>
        <taxon>Agaricales</taxon>
        <taxon>Agaricineae</taxon>
        <taxon>Galeropsidaceae</taxon>
        <taxon>Panaeolus</taxon>
    </lineage>
</organism>